<dbReference type="RefSeq" id="WP_090925410.1">
    <property type="nucleotide sequence ID" value="NZ_FOTY01000002.1"/>
</dbReference>
<dbReference type="STRING" id="266892.SAMN04488054_102140"/>
<keyword evidence="2" id="KW-1185">Reference proteome</keyword>
<dbReference type="EMBL" id="FOTY01000002">
    <property type="protein sequence ID" value="SFL55801.1"/>
    <property type="molecule type" value="Genomic_DNA"/>
</dbReference>
<dbReference type="AlphaFoldDB" id="A0A1I4IPP7"/>
<dbReference type="Proteomes" id="UP000199668">
    <property type="component" value="Unassembled WGS sequence"/>
</dbReference>
<proteinExistence type="predicted"/>
<protein>
    <submittedName>
        <fullName evidence="1">Uncharacterized protein</fullName>
    </submittedName>
</protein>
<dbReference type="OrthoDB" id="2967687at2"/>
<name>A0A1I4IPP7_9BACI</name>
<sequence length="96" mass="10858">MKIDKIFLGKDERVVFDTAELTVKNNDPEQWEAVLYGVENQRFFMEALRDSRKEHLIFETEKGTMDGMVAVEGLDPASTENVVTLTGASTLNGYKQ</sequence>
<evidence type="ECO:0000313" key="2">
    <source>
        <dbReference type="Proteomes" id="UP000199668"/>
    </source>
</evidence>
<gene>
    <name evidence="1" type="ORF">SAMN04488054_102140</name>
</gene>
<organism evidence="1 2">
    <name type="scientific">Salibacterium qingdaonense</name>
    <dbReference type="NCBI Taxonomy" id="266892"/>
    <lineage>
        <taxon>Bacteria</taxon>
        <taxon>Bacillati</taxon>
        <taxon>Bacillota</taxon>
        <taxon>Bacilli</taxon>
        <taxon>Bacillales</taxon>
        <taxon>Bacillaceae</taxon>
    </lineage>
</organism>
<accession>A0A1I4IPP7</accession>
<evidence type="ECO:0000313" key="1">
    <source>
        <dbReference type="EMBL" id="SFL55801.1"/>
    </source>
</evidence>
<reference evidence="1 2" key="1">
    <citation type="submission" date="2016-10" db="EMBL/GenBank/DDBJ databases">
        <authorList>
            <person name="de Groot N.N."/>
        </authorList>
    </citation>
    <scope>NUCLEOTIDE SEQUENCE [LARGE SCALE GENOMIC DNA]</scope>
    <source>
        <strain evidence="1 2">CGMCC 1.6134</strain>
    </source>
</reference>